<keyword evidence="6 7" id="KW-0326">Glycosidase</keyword>
<dbReference type="Pfam" id="PF17834">
    <property type="entry name" value="GHD"/>
    <property type="match status" value="1"/>
</dbReference>
<dbReference type="InterPro" id="IPR041392">
    <property type="entry name" value="GHD"/>
</dbReference>
<evidence type="ECO:0000256" key="5">
    <source>
        <dbReference type="ARBA" id="ARBA00022801"/>
    </source>
</evidence>
<dbReference type="InterPro" id="IPR043159">
    <property type="entry name" value="Lectin_gal-bd_sf"/>
</dbReference>
<sequence length="766" mass="86834">MEEMWLLAQMWPSLIAKAKEGGIDVIQTYVFWNLHEPKQGQYDFNGRNDIIGFIKQIQSQGLYACLRIGPFIESEWTYGGLPFWLHDVPGIVFRSDNQPFKYHMQRFVTKIVNMMKSENLYASQGGPIILSQIENEYQTVEAAFHEKGPPYVRWAAKMAVGLQTGVPWVMCKQDDAPDPVINACNGMRCGETFKGPNSPNKPSIWTENWTSFYQVYGGEPYMRSAKDIAFHVALFIAKKGSYVNYYMYHGGTNFGRTASAFILTSYYDQAPLDEYGLIREPKWGHLKELHAAIKLCSKTLLTRAHNTFPLGKLQQAYVFTGNSGECAAFLVNNDNRKHSTVLFRNCSYELPRKSISILPDCKTVAFNTDKVSTQYNTRTITLSQNFDSVERWEEYREVIPNFDKTSLKAEVLLEHWNTTKDETDYLWYTFRFQHNSFNTQLLNVLSYGHVLHAFVNGELTGSAHGNHKNTSFTLENTIHLKNGINDVALLSVTVGLQDSGAHLERKIAGVRRVRIQDTYFTNYNWGYQVGLFGEILQIYTNLGSSKVKWSKFRSPSHQRLTWYKSVFNAPAGEDPVALNLNSMRKGEAWINGQSIGRYWVSFRTSKGNPSQTWYNIPRSFLKPTGNLLVVLEEEEGNPMGITIDTIAISKVCGHVTSSHPPPVSTWVTQNQRRDTKINKPGRRPKVQLNCPQGRNISSILFASFGNPVGDCESYATGSCHLSTTKVIVERACKGKMECYIPNSNRYFGGDPCPDIPKALLIDAQCT</sequence>
<evidence type="ECO:0000256" key="1">
    <source>
        <dbReference type="ARBA" id="ARBA00001412"/>
    </source>
</evidence>
<dbReference type="InterPro" id="IPR008979">
    <property type="entry name" value="Galactose-bd-like_sf"/>
</dbReference>
<reference evidence="10 11" key="1">
    <citation type="submission" date="2021-02" db="EMBL/GenBank/DDBJ databases">
        <title>Plant Genome Project.</title>
        <authorList>
            <person name="Zhang R.-G."/>
        </authorList>
    </citation>
    <scope>NUCLEOTIDE SEQUENCE [LARGE SCALE GENOMIC DNA]</scope>
    <source>
        <tissue evidence="10">Leaves</tissue>
    </source>
</reference>
<evidence type="ECO:0000313" key="10">
    <source>
        <dbReference type="EMBL" id="KAH7567902.1"/>
    </source>
</evidence>
<evidence type="ECO:0000256" key="8">
    <source>
        <dbReference type="RuleBase" id="RU003679"/>
    </source>
</evidence>
<dbReference type="Pfam" id="PF02140">
    <property type="entry name" value="SUEL_Lectin"/>
    <property type="match status" value="1"/>
</dbReference>
<evidence type="ECO:0000256" key="6">
    <source>
        <dbReference type="ARBA" id="ARBA00023295"/>
    </source>
</evidence>
<comment type="caution">
    <text evidence="10">The sequence shown here is derived from an EMBL/GenBank/DDBJ whole genome shotgun (WGS) entry which is preliminary data.</text>
</comment>
<comment type="catalytic activity">
    <reaction evidence="1 7">
        <text>Hydrolysis of terminal non-reducing beta-D-galactose residues in beta-D-galactosides.</text>
        <dbReference type="EC" id="3.2.1.23"/>
    </reaction>
</comment>
<dbReference type="Pfam" id="PF21467">
    <property type="entry name" value="BetaGal_gal-bd"/>
    <property type="match status" value="1"/>
</dbReference>
<organism evidence="10 11">
    <name type="scientific">Xanthoceras sorbifolium</name>
    <dbReference type="NCBI Taxonomy" id="99658"/>
    <lineage>
        <taxon>Eukaryota</taxon>
        <taxon>Viridiplantae</taxon>
        <taxon>Streptophyta</taxon>
        <taxon>Embryophyta</taxon>
        <taxon>Tracheophyta</taxon>
        <taxon>Spermatophyta</taxon>
        <taxon>Magnoliopsida</taxon>
        <taxon>eudicotyledons</taxon>
        <taxon>Gunneridae</taxon>
        <taxon>Pentapetalae</taxon>
        <taxon>rosids</taxon>
        <taxon>malvids</taxon>
        <taxon>Sapindales</taxon>
        <taxon>Sapindaceae</taxon>
        <taxon>Xanthoceroideae</taxon>
        <taxon>Xanthoceras</taxon>
    </lineage>
</organism>
<evidence type="ECO:0000256" key="3">
    <source>
        <dbReference type="ARBA" id="ARBA00012756"/>
    </source>
</evidence>
<keyword evidence="11" id="KW-1185">Reference proteome</keyword>
<dbReference type="InterPro" id="IPR000922">
    <property type="entry name" value="Lectin_gal-bd_dom"/>
</dbReference>
<keyword evidence="5 7" id="KW-0378">Hydrolase</keyword>
<dbReference type="Gene3D" id="2.60.120.260">
    <property type="entry name" value="Galactose-binding domain-like"/>
    <property type="match status" value="1"/>
</dbReference>
<accession>A0ABQ8HU78</accession>
<feature type="domain" description="SUEL-type lectin" evidence="9">
    <location>
        <begin position="683"/>
        <end position="766"/>
    </location>
</feature>
<protein>
    <recommendedName>
        <fullName evidence="3 7">Beta-galactosidase</fullName>
        <ecNumber evidence="3 7">3.2.1.23</ecNumber>
    </recommendedName>
</protein>
<comment type="similarity">
    <text evidence="2 8">Belongs to the glycosyl hydrolase 35 family.</text>
</comment>
<gene>
    <name evidence="10" type="ORF">JRO89_XS07G0182500</name>
</gene>
<dbReference type="InterPro" id="IPR001944">
    <property type="entry name" value="Glycoside_Hdrlase_35"/>
</dbReference>
<dbReference type="EC" id="3.2.1.23" evidence="3 7"/>
<dbReference type="Proteomes" id="UP000827721">
    <property type="component" value="Unassembled WGS sequence"/>
</dbReference>
<dbReference type="InterPro" id="IPR019801">
    <property type="entry name" value="Glyco_hydro_35_CS"/>
</dbReference>
<dbReference type="EMBL" id="JAFEMO010000007">
    <property type="protein sequence ID" value="KAH7567902.1"/>
    <property type="molecule type" value="Genomic_DNA"/>
</dbReference>
<dbReference type="PANTHER" id="PTHR23421">
    <property type="entry name" value="BETA-GALACTOSIDASE RELATED"/>
    <property type="match status" value="1"/>
</dbReference>
<evidence type="ECO:0000259" key="9">
    <source>
        <dbReference type="PROSITE" id="PS50228"/>
    </source>
</evidence>
<evidence type="ECO:0000313" key="11">
    <source>
        <dbReference type="Proteomes" id="UP000827721"/>
    </source>
</evidence>
<name>A0ABQ8HU78_9ROSI</name>
<evidence type="ECO:0000256" key="4">
    <source>
        <dbReference type="ARBA" id="ARBA00022729"/>
    </source>
</evidence>
<dbReference type="Gene3D" id="3.20.20.80">
    <property type="entry name" value="Glycosidases"/>
    <property type="match status" value="1"/>
</dbReference>
<dbReference type="InterPro" id="IPR017853">
    <property type="entry name" value="GH"/>
</dbReference>
<dbReference type="InterPro" id="IPR048913">
    <property type="entry name" value="BetaGal_gal-bd"/>
</dbReference>
<dbReference type="CDD" id="cd22842">
    <property type="entry name" value="Gal_Rha_Lectin_BGal"/>
    <property type="match status" value="1"/>
</dbReference>
<evidence type="ECO:0000256" key="2">
    <source>
        <dbReference type="ARBA" id="ARBA00009809"/>
    </source>
</evidence>
<dbReference type="PROSITE" id="PS01182">
    <property type="entry name" value="GLYCOSYL_HYDROL_F35"/>
    <property type="match status" value="1"/>
</dbReference>
<dbReference type="PROSITE" id="PS50228">
    <property type="entry name" value="SUEL_LECTIN"/>
    <property type="match status" value="1"/>
</dbReference>
<dbReference type="Gene3D" id="2.60.120.740">
    <property type="match status" value="1"/>
</dbReference>
<dbReference type="Pfam" id="PF01301">
    <property type="entry name" value="Glyco_hydro_35"/>
    <property type="match status" value="1"/>
</dbReference>
<dbReference type="InterPro" id="IPR031330">
    <property type="entry name" value="Gly_Hdrlase_35_cat"/>
</dbReference>
<dbReference type="PRINTS" id="PR00742">
    <property type="entry name" value="GLHYDRLASE35"/>
</dbReference>
<dbReference type="SUPFAM" id="SSF51445">
    <property type="entry name" value="(Trans)glycosidases"/>
    <property type="match status" value="1"/>
</dbReference>
<dbReference type="SUPFAM" id="SSF49785">
    <property type="entry name" value="Galactose-binding domain-like"/>
    <property type="match status" value="2"/>
</dbReference>
<evidence type="ECO:0000256" key="7">
    <source>
        <dbReference type="RuleBase" id="RU000675"/>
    </source>
</evidence>
<keyword evidence="4" id="KW-0732">Signal</keyword>
<proteinExistence type="inferred from homology"/>